<evidence type="ECO:0000313" key="2">
    <source>
        <dbReference type="EMBL" id="CAK9097924.1"/>
    </source>
</evidence>
<keyword evidence="1" id="KW-0732">Signal</keyword>
<dbReference type="Proteomes" id="UP001642464">
    <property type="component" value="Unassembled WGS sequence"/>
</dbReference>
<feature type="chain" id="PRO_5045391508" evidence="1">
    <location>
        <begin position="17"/>
        <end position="199"/>
    </location>
</feature>
<gene>
    <name evidence="2" type="ORF">SCF082_LOCUS45928</name>
</gene>
<keyword evidence="3" id="KW-1185">Reference proteome</keyword>
<feature type="signal peptide" evidence="1">
    <location>
        <begin position="1"/>
        <end position="16"/>
    </location>
</feature>
<accession>A0ABP0RCP3</accession>
<evidence type="ECO:0000313" key="3">
    <source>
        <dbReference type="Proteomes" id="UP001642464"/>
    </source>
</evidence>
<sequence>MDITTAFGMLLLFIQARRLRVGGCAWYGIPCNSWIFMSRGTTRRSWFRARGETRYKSVRVGNKIARRVSYLLHYHWVKGHFYVLENPLSSLLWQYRCIRKRLQQHRAVRVVINLGNIGASTQKPVVLWGTAPWLHDLQLKVGSVKKMELGRIRKFLKLQTVRSYRCKKSGQTKVAGGPNLKETQIYPGSLGLAAPKQPT</sequence>
<comment type="caution">
    <text evidence="2">The sequence shown here is derived from an EMBL/GenBank/DDBJ whole genome shotgun (WGS) entry which is preliminary data.</text>
</comment>
<proteinExistence type="predicted"/>
<protein>
    <submittedName>
        <fullName evidence="2">Uncharacterized protein</fullName>
    </submittedName>
</protein>
<reference evidence="2 3" key="1">
    <citation type="submission" date="2024-02" db="EMBL/GenBank/DDBJ databases">
        <authorList>
            <person name="Chen Y."/>
            <person name="Shah S."/>
            <person name="Dougan E. K."/>
            <person name="Thang M."/>
            <person name="Chan C."/>
        </authorList>
    </citation>
    <scope>NUCLEOTIDE SEQUENCE [LARGE SCALE GENOMIC DNA]</scope>
</reference>
<name>A0ABP0RCP3_9DINO</name>
<organism evidence="2 3">
    <name type="scientific">Durusdinium trenchii</name>
    <dbReference type="NCBI Taxonomy" id="1381693"/>
    <lineage>
        <taxon>Eukaryota</taxon>
        <taxon>Sar</taxon>
        <taxon>Alveolata</taxon>
        <taxon>Dinophyceae</taxon>
        <taxon>Suessiales</taxon>
        <taxon>Symbiodiniaceae</taxon>
        <taxon>Durusdinium</taxon>
    </lineage>
</organism>
<evidence type="ECO:0000256" key="1">
    <source>
        <dbReference type="SAM" id="SignalP"/>
    </source>
</evidence>
<dbReference type="EMBL" id="CAXAMM010041193">
    <property type="protein sequence ID" value="CAK9097924.1"/>
    <property type="molecule type" value="Genomic_DNA"/>
</dbReference>